<dbReference type="InterPro" id="IPR049562">
    <property type="entry name" value="SLC25A33/36-like"/>
</dbReference>
<evidence type="ECO:0000256" key="5">
    <source>
        <dbReference type="ARBA" id="ARBA00022792"/>
    </source>
</evidence>
<dbReference type="GO" id="GO:0015218">
    <property type="term" value="F:pyrimidine nucleotide transmembrane transporter activity"/>
    <property type="evidence" value="ECO:0007669"/>
    <property type="project" value="InterPro"/>
</dbReference>
<evidence type="ECO:0000259" key="11">
    <source>
        <dbReference type="Pfam" id="PF14226"/>
    </source>
</evidence>
<keyword evidence="6" id="KW-1133">Transmembrane helix</keyword>
<feature type="repeat" description="Solcar" evidence="9">
    <location>
        <begin position="115"/>
        <end position="201"/>
    </location>
</feature>
<comment type="subcellular location">
    <subcellularLocation>
        <location evidence="1">Mitochondrion inner membrane</location>
        <topology evidence="1">Multi-pass membrane protein</topology>
    </subcellularLocation>
</comment>
<dbReference type="PROSITE" id="PS50920">
    <property type="entry name" value="SOLCAR"/>
    <property type="match status" value="3"/>
</dbReference>
<evidence type="ECO:0000256" key="8">
    <source>
        <dbReference type="ARBA" id="ARBA00023136"/>
    </source>
</evidence>
<protein>
    <recommendedName>
        <fullName evidence="14">Fe2OG dioxygenase domain-containing protein</fullName>
    </recommendedName>
</protein>
<dbReference type="Pfam" id="PF03171">
    <property type="entry name" value="2OG-FeII_Oxy"/>
    <property type="match status" value="1"/>
</dbReference>
<evidence type="ECO:0000256" key="2">
    <source>
        <dbReference type="ARBA" id="ARBA00022448"/>
    </source>
</evidence>
<keyword evidence="13" id="KW-1185">Reference proteome</keyword>
<dbReference type="Gene3D" id="2.60.120.330">
    <property type="entry name" value="B-lactam Antibiotic, Isopenicillin N Synthase, Chain"/>
    <property type="match status" value="1"/>
</dbReference>
<keyword evidence="2" id="KW-0813">Transport</keyword>
<dbReference type="InterPro" id="IPR018108">
    <property type="entry name" value="MCP_transmembrane"/>
</dbReference>
<organism evidence="12 13">
    <name type="scientific">Petromyces alliaceus</name>
    <name type="common">Aspergillus alliaceus</name>
    <dbReference type="NCBI Taxonomy" id="209559"/>
    <lineage>
        <taxon>Eukaryota</taxon>
        <taxon>Fungi</taxon>
        <taxon>Dikarya</taxon>
        <taxon>Ascomycota</taxon>
        <taxon>Pezizomycotina</taxon>
        <taxon>Eurotiomycetes</taxon>
        <taxon>Eurotiomycetidae</taxon>
        <taxon>Eurotiales</taxon>
        <taxon>Aspergillaceae</taxon>
        <taxon>Aspergillus</taxon>
        <taxon>Aspergillus subgen. Circumdati</taxon>
    </lineage>
</organism>
<evidence type="ECO:0000256" key="3">
    <source>
        <dbReference type="ARBA" id="ARBA00022692"/>
    </source>
</evidence>
<evidence type="ECO:0000256" key="7">
    <source>
        <dbReference type="ARBA" id="ARBA00023128"/>
    </source>
</evidence>
<dbReference type="SUPFAM" id="SSF51197">
    <property type="entry name" value="Clavaminate synthase-like"/>
    <property type="match status" value="1"/>
</dbReference>
<evidence type="ECO:0000313" key="13">
    <source>
        <dbReference type="Proteomes" id="UP000541154"/>
    </source>
</evidence>
<evidence type="ECO:0000259" key="10">
    <source>
        <dbReference type="Pfam" id="PF03171"/>
    </source>
</evidence>
<dbReference type="InterPro" id="IPR023395">
    <property type="entry name" value="MCP_dom_sf"/>
</dbReference>
<dbReference type="EMBL" id="SPNV01000205">
    <property type="protein sequence ID" value="KAF5858441.1"/>
    <property type="molecule type" value="Genomic_DNA"/>
</dbReference>
<dbReference type="Pfam" id="PF00153">
    <property type="entry name" value="Mito_carr"/>
    <property type="match status" value="3"/>
</dbReference>
<keyword evidence="7" id="KW-0496">Mitochondrion</keyword>
<evidence type="ECO:0000256" key="6">
    <source>
        <dbReference type="ARBA" id="ARBA00022989"/>
    </source>
</evidence>
<keyword evidence="4" id="KW-0677">Repeat</keyword>
<evidence type="ECO:0000313" key="12">
    <source>
        <dbReference type="EMBL" id="KAF5858441.1"/>
    </source>
</evidence>
<sequence length="689" mass="77463">MQNIAHKPGDSAQGSLTSPLPTNAKPYVSSLGSWSHLIAGATGGMVTAILTSPLDVLRTRYDTILGYLLLPEGWRGLFKGLGPSLTGVVPASAVKFYTYGNCKRILPEIIGCEKDSSLVHAMSAACAGIATGSATNPIWVVKTRLQLDKAGARRYKNSLDCARQVIQQEGPKGLYRGLSASFLGTIETTLHLAMYEKFKGMISKRIDLDDKSGDTSGFVQGLAMSGASGLSKFIACLIAYPHEVIRTRLRQAPMADGRQKYTGIVQCARLMLKEEGAAALYGGLTAHLLRTVPSAALTIGTYELVLKVLERRLAPLHYDHIQPVKFDLSPEGYCSTPAPHLHGLRERGIPVKYADLVTIDLSEFDRPGGKEKLAAQLKDAAHEVGFFYVTNFGLTQEQIDRQFAIAKEFFSLPEEERRSFRAPLEEGIYNGYRPLGSIEILPGLRDNIEFYNIMKFLPQYDRSHPDVVRRYWEEIEKFHRHCHEHIAYKLFRLLAIILELPEEQLVDGHRYEAECDSGLRYMCYRARTPEENEKYKHLYSRGHTDNGTITFVFQQPVSALQVKKYDDSEWEYLPIRPGTLAVNIADIMTMLSNGWLKSGVHRVIVPPEDQQHHDRLGILYFVRPSDRLQLKSVDSPLLRREGYHKDTTDIDIPAPEWTRARIKKNWTRSPTDLTENVTMGGFKAKVFYE</sequence>
<dbReference type="InterPro" id="IPR044861">
    <property type="entry name" value="IPNS-like_FE2OG_OXY"/>
</dbReference>
<proteinExistence type="predicted"/>
<feature type="domain" description="Isopenicillin N synthase-like Fe(2+) 2OG dioxygenase" evidence="10">
    <location>
        <begin position="523"/>
        <end position="624"/>
    </location>
</feature>
<dbReference type="InterPro" id="IPR026992">
    <property type="entry name" value="DIOX_N"/>
</dbReference>
<dbReference type="GO" id="GO:1990519">
    <property type="term" value="P:pyrimidine nucleotide import into mitochondrion"/>
    <property type="evidence" value="ECO:0007669"/>
    <property type="project" value="TreeGrafter"/>
</dbReference>
<accession>A0A8H6A0J6</accession>
<dbReference type="PANTHER" id="PTHR45829:SF4">
    <property type="entry name" value="MITOCHONDRIAL CARRIER PROTEIN RIM2"/>
    <property type="match status" value="1"/>
</dbReference>
<dbReference type="AlphaFoldDB" id="A0A8H6A0J6"/>
<reference evidence="12 13" key="1">
    <citation type="submission" date="2019-04" db="EMBL/GenBank/DDBJ databases">
        <title>Aspergillus burnettii sp. nov., novel species from soil in southeast Queensland.</title>
        <authorList>
            <person name="Gilchrist C.L.M."/>
            <person name="Pitt J.I."/>
            <person name="Lange L."/>
            <person name="Lacey H.J."/>
            <person name="Vuong D."/>
            <person name="Midgley D.J."/>
            <person name="Greenfield P."/>
            <person name="Bradbury M."/>
            <person name="Lacey E."/>
            <person name="Busk P.K."/>
            <person name="Pilgaard B."/>
            <person name="Chooi Y.H."/>
            <person name="Piggott A.M."/>
        </authorList>
    </citation>
    <scope>NUCLEOTIDE SEQUENCE [LARGE SCALE GENOMIC DNA]</scope>
    <source>
        <strain evidence="12 13">FRR 5400</strain>
    </source>
</reference>
<feature type="domain" description="Non-haem dioxygenase N-terminal" evidence="11">
    <location>
        <begin position="358"/>
        <end position="462"/>
    </location>
</feature>
<dbReference type="Pfam" id="PF14226">
    <property type="entry name" value="DIOX_N"/>
    <property type="match status" value="1"/>
</dbReference>
<dbReference type="Proteomes" id="UP000541154">
    <property type="component" value="Unassembled WGS sequence"/>
</dbReference>
<keyword evidence="5" id="KW-0999">Mitochondrion inner membrane</keyword>
<dbReference type="InterPro" id="IPR027443">
    <property type="entry name" value="IPNS-like_sf"/>
</dbReference>
<feature type="repeat" description="Solcar" evidence="9">
    <location>
        <begin position="219"/>
        <end position="308"/>
    </location>
</feature>
<feature type="repeat" description="Solcar" evidence="9">
    <location>
        <begin position="31"/>
        <end position="105"/>
    </location>
</feature>
<dbReference type="Gene3D" id="1.50.40.10">
    <property type="entry name" value="Mitochondrial carrier domain"/>
    <property type="match status" value="2"/>
</dbReference>
<dbReference type="SUPFAM" id="SSF103506">
    <property type="entry name" value="Mitochondrial carrier"/>
    <property type="match status" value="1"/>
</dbReference>
<evidence type="ECO:0000256" key="4">
    <source>
        <dbReference type="ARBA" id="ARBA00022737"/>
    </source>
</evidence>
<dbReference type="GO" id="GO:0005743">
    <property type="term" value="C:mitochondrial inner membrane"/>
    <property type="evidence" value="ECO:0007669"/>
    <property type="project" value="UniProtKB-SubCell"/>
</dbReference>
<evidence type="ECO:0000256" key="9">
    <source>
        <dbReference type="PROSITE-ProRule" id="PRU00282"/>
    </source>
</evidence>
<keyword evidence="8 9" id="KW-0472">Membrane</keyword>
<name>A0A8H6A0J6_PETAA</name>
<evidence type="ECO:0000256" key="1">
    <source>
        <dbReference type="ARBA" id="ARBA00004448"/>
    </source>
</evidence>
<gene>
    <name evidence="12" type="ORF">ETB97_004380</name>
</gene>
<keyword evidence="3 9" id="KW-0812">Transmembrane</keyword>
<dbReference type="PANTHER" id="PTHR45829">
    <property type="entry name" value="MITOCHONDRIAL CARRIER PROTEIN RIM2"/>
    <property type="match status" value="1"/>
</dbReference>
<comment type="caution">
    <text evidence="12">The sequence shown here is derived from an EMBL/GenBank/DDBJ whole genome shotgun (WGS) entry which is preliminary data.</text>
</comment>
<evidence type="ECO:0008006" key="14">
    <source>
        <dbReference type="Google" id="ProtNLM"/>
    </source>
</evidence>